<dbReference type="InterPro" id="IPR038122">
    <property type="entry name" value="PFU_sf"/>
</dbReference>
<keyword evidence="3" id="KW-0963">Cytoplasm</keyword>
<dbReference type="Gene3D" id="1.25.10.10">
    <property type="entry name" value="Leucine-rich Repeat Variant"/>
    <property type="match status" value="1"/>
</dbReference>
<keyword evidence="11" id="KW-1185">Reference proteome</keyword>
<evidence type="ECO:0000259" key="8">
    <source>
        <dbReference type="PROSITE" id="PS51394"/>
    </source>
</evidence>
<feature type="domain" description="PFU" evidence="8">
    <location>
        <begin position="409"/>
        <end position="512"/>
    </location>
</feature>
<dbReference type="SUPFAM" id="SSF50978">
    <property type="entry name" value="WD40 repeat-like"/>
    <property type="match status" value="1"/>
</dbReference>
<feature type="compositionally biased region" description="Low complexity" evidence="7">
    <location>
        <begin position="532"/>
        <end position="541"/>
    </location>
</feature>
<dbReference type="Proteomes" id="UP001201812">
    <property type="component" value="Unassembled WGS sequence"/>
</dbReference>
<evidence type="ECO:0000256" key="6">
    <source>
        <dbReference type="PROSITE-ProRule" id="PRU00221"/>
    </source>
</evidence>
<feature type="region of interest" description="Disordered" evidence="7">
    <location>
        <begin position="529"/>
        <end position="578"/>
    </location>
</feature>
<evidence type="ECO:0000256" key="1">
    <source>
        <dbReference type="ARBA" id="ARBA00004496"/>
    </source>
</evidence>
<dbReference type="Gene3D" id="2.130.10.10">
    <property type="entry name" value="YVTN repeat-like/Quinoprotein amine dehydrogenase"/>
    <property type="match status" value="1"/>
</dbReference>
<evidence type="ECO:0000256" key="7">
    <source>
        <dbReference type="SAM" id="MobiDB-lite"/>
    </source>
</evidence>
<dbReference type="PROSITE" id="PS50082">
    <property type="entry name" value="WD_REPEATS_2"/>
    <property type="match status" value="3"/>
</dbReference>
<reference evidence="10" key="1">
    <citation type="submission" date="2022-01" db="EMBL/GenBank/DDBJ databases">
        <title>Genome Sequence Resource for Two Populations of Ditylenchus destructor, the Migratory Endoparasitic Phytonematode.</title>
        <authorList>
            <person name="Zhang H."/>
            <person name="Lin R."/>
            <person name="Xie B."/>
        </authorList>
    </citation>
    <scope>NUCLEOTIDE SEQUENCE</scope>
    <source>
        <strain evidence="10">BazhouSP</strain>
    </source>
</reference>
<dbReference type="PANTHER" id="PTHR19849">
    <property type="entry name" value="PHOSPHOLIPASE A-2-ACTIVATING PROTEIN"/>
    <property type="match status" value="1"/>
</dbReference>
<dbReference type="PROSITE" id="PS51396">
    <property type="entry name" value="PUL"/>
    <property type="match status" value="1"/>
</dbReference>
<gene>
    <name evidence="10" type="ORF">DdX_00650</name>
</gene>
<dbReference type="InterPro" id="IPR016024">
    <property type="entry name" value="ARM-type_fold"/>
</dbReference>
<dbReference type="GO" id="GO:0043161">
    <property type="term" value="P:proteasome-mediated ubiquitin-dependent protein catabolic process"/>
    <property type="evidence" value="ECO:0007669"/>
    <property type="project" value="TreeGrafter"/>
</dbReference>
<feature type="repeat" description="WD" evidence="6">
    <location>
        <begin position="211"/>
        <end position="251"/>
    </location>
</feature>
<evidence type="ECO:0000313" key="11">
    <source>
        <dbReference type="Proteomes" id="UP001201812"/>
    </source>
</evidence>
<proteinExistence type="inferred from homology"/>
<name>A0AAD4RDE5_9BILA</name>
<organism evidence="10 11">
    <name type="scientific">Ditylenchus destructor</name>
    <dbReference type="NCBI Taxonomy" id="166010"/>
    <lineage>
        <taxon>Eukaryota</taxon>
        <taxon>Metazoa</taxon>
        <taxon>Ecdysozoa</taxon>
        <taxon>Nematoda</taxon>
        <taxon>Chromadorea</taxon>
        <taxon>Rhabditida</taxon>
        <taxon>Tylenchina</taxon>
        <taxon>Tylenchomorpha</taxon>
        <taxon>Sphaerularioidea</taxon>
        <taxon>Anguinidae</taxon>
        <taxon>Anguininae</taxon>
        <taxon>Ditylenchus</taxon>
    </lineage>
</organism>
<comment type="similarity">
    <text evidence="2">Belongs to the WD repeat PLAP family.</text>
</comment>
<comment type="subcellular location">
    <subcellularLocation>
        <location evidence="1">Cytoplasm</location>
    </subcellularLocation>
</comment>
<dbReference type="Pfam" id="PF08324">
    <property type="entry name" value="PUL"/>
    <property type="match status" value="1"/>
</dbReference>
<feature type="repeat" description="WD" evidence="6">
    <location>
        <begin position="33"/>
        <end position="62"/>
    </location>
</feature>
<evidence type="ECO:0000256" key="4">
    <source>
        <dbReference type="ARBA" id="ARBA00022574"/>
    </source>
</evidence>
<sequence length="862" mass="95699">MDEPMNESADTPLADLPHTVKEEQPSFYLSKIVKAHDVDVRDVVASPSGLVSSARDGKVKFWAERAGIYEEKFEIVQKSRHAVNSIAFYQSPEGRWLLFAGLKDGTIEVYDRAANEPIHVLQEHSANVCVLFVDSANKILMSGSWDARAVVWSISDILNGSEYIGRCHLPSHVLSVWAVSTVPSSPVKYLTGSADKIIKLHNHEYREIRSFKGHTDVVRAVLAVTPTVFFSTANDGSIRSWDLETGNCLRTYNTTHGEFTFSMCKLDLRTGMEFIITAGEKGYFDIWRLHNGQELMHEQELRVPAQTVWSVKASRNTDIVLATSTGNIFVYTVDDSKKADQDVCDIFDANFAVFVQQEMNAEKENQSDTVKIKVSLDDSNQQIDLAYRKGDDPTLTAEAFIKENNLPISYLNEITEFIKVNVPEARLAEAGKYHRQETQRSEIDGEKFDYSLEVRLEESGPVLQLGYNIGEHPDEAAQRFVEKHKLPIKFIPQLSTFLRAQIPELQTSEFVRIGGSSSHNYADPFTAGRYVPSNTPGSNTNGTGGDPLTGGSRYMPGSHSDTEHTLLPKSSMLHDKKRPRSELIPIREFFKFGLEGAASKTIPKLIEMNNDQPIESKLDDSQISAMNEIMTSNSYQIEQSHISALDISINWSINTIIPALDVFRVALLNEDLNAIFCSIKSIHEMPPKGNETIQRLNVLLISDPPDPVRILCCRALANAAVYESGRELLMTEISTVSKVVANQLSVIKDSVQVAAASALGNFARLLLLKTESDKITELGPREDVLRGIISVTEKVDSFSSFSSAALIRLLQTIATLMWGDSTVIGLAKNRGILSTVNKIKDCVTEDAAKAACRDITEMVLSI</sequence>
<comment type="caution">
    <text evidence="10">The sequence shown here is derived from an EMBL/GenBank/DDBJ whole genome shotgun (WGS) entry which is preliminary data.</text>
</comment>
<feature type="domain" description="PUL" evidence="9">
    <location>
        <begin position="582"/>
        <end position="862"/>
    </location>
</feature>
<dbReference type="GO" id="GO:0010992">
    <property type="term" value="P:ubiquitin recycling"/>
    <property type="evidence" value="ECO:0007669"/>
    <property type="project" value="TreeGrafter"/>
</dbReference>
<protein>
    <submittedName>
        <fullName evidence="10">PFU (PLAA family ubiquitin binding) domain-containing protein</fullName>
    </submittedName>
</protein>
<dbReference type="InterPro" id="IPR013535">
    <property type="entry name" value="PUL_dom"/>
</dbReference>
<evidence type="ECO:0000256" key="3">
    <source>
        <dbReference type="ARBA" id="ARBA00022490"/>
    </source>
</evidence>
<dbReference type="GO" id="GO:0005737">
    <property type="term" value="C:cytoplasm"/>
    <property type="evidence" value="ECO:0007669"/>
    <property type="project" value="UniProtKB-SubCell"/>
</dbReference>
<dbReference type="PANTHER" id="PTHR19849:SF0">
    <property type="entry name" value="PHOSPHOLIPASE A-2-ACTIVATING PROTEIN"/>
    <property type="match status" value="1"/>
</dbReference>
<dbReference type="PROSITE" id="PS51394">
    <property type="entry name" value="PFU"/>
    <property type="match status" value="1"/>
</dbReference>
<keyword evidence="5" id="KW-0677">Repeat</keyword>
<dbReference type="InterPro" id="IPR015943">
    <property type="entry name" value="WD40/YVTN_repeat-like_dom_sf"/>
</dbReference>
<dbReference type="SUPFAM" id="SSF48371">
    <property type="entry name" value="ARM repeat"/>
    <property type="match status" value="1"/>
</dbReference>
<dbReference type="InterPro" id="IPR015155">
    <property type="entry name" value="PFU"/>
</dbReference>
<dbReference type="InterPro" id="IPR001680">
    <property type="entry name" value="WD40_rpt"/>
</dbReference>
<dbReference type="Pfam" id="PF00400">
    <property type="entry name" value="WD40"/>
    <property type="match status" value="4"/>
</dbReference>
<keyword evidence="4 6" id="KW-0853">WD repeat</keyword>
<dbReference type="Pfam" id="PF09070">
    <property type="entry name" value="PFU"/>
    <property type="match status" value="2"/>
</dbReference>
<dbReference type="SMART" id="SM00320">
    <property type="entry name" value="WD40"/>
    <property type="match status" value="6"/>
</dbReference>
<evidence type="ECO:0000313" key="10">
    <source>
        <dbReference type="EMBL" id="KAI1728465.1"/>
    </source>
</evidence>
<evidence type="ECO:0000256" key="5">
    <source>
        <dbReference type="ARBA" id="ARBA00022737"/>
    </source>
</evidence>
<evidence type="ECO:0000256" key="2">
    <source>
        <dbReference type="ARBA" id="ARBA00008495"/>
    </source>
</evidence>
<dbReference type="EMBL" id="JAKKPZ010000001">
    <property type="protein sequence ID" value="KAI1728465.1"/>
    <property type="molecule type" value="Genomic_DNA"/>
</dbReference>
<feature type="repeat" description="WD" evidence="6">
    <location>
        <begin position="121"/>
        <end position="155"/>
    </location>
</feature>
<dbReference type="GO" id="GO:0043130">
    <property type="term" value="F:ubiquitin binding"/>
    <property type="evidence" value="ECO:0007669"/>
    <property type="project" value="TreeGrafter"/>
</dbReference>
<dbReference type="InterPro" id="IPR036322">
    <property type="entry name" value="WD40_repeat_dom_sf"/>
</dbReference>
<evidence type="ECO:0000259" key="9">
    <source>
        <dbReference type="PROSITE" id="PS51396"/>
    </source>
</evidence>
<dbReference type="AlphaFoldDB" id="A0AAD4RDE5"/>
<dbReference type="InterPro" id="IPR011989">
    <property type="entry name" value="ARM-like"/>
</dbReference>
<accession>A0AAD4RDE5</accession>
<dbReference type="GO" id="GO:0005634">
    <property type="term" value="C:nucleus"/>
    <property type="evidence" value="ECO:0007669"/>
    <property type="project" value="TreeGrafter"/>
</dbReference>
<dbReference type="Gene3D" id="3.10.20.870">
    <property type="entry name" value="PFU (PLAA family ubiquitin binding), C-terminal domain"/>
    <property type="match status" value="2"/>
</dbReference>